<accession>A0A0G3H0L0</accession>
<keyword evidence="2" id="KW-1185">Reference proteome</keyword>
<gene>
    <name evidence="1" type="ORF">CMUST_09895</name>
</gene>
<dbReference type="PATRIC" id="fig|571915.4.peg.2098"/>
<reference evidence="2" key="2">
    <citation type="submission" date="2015-05" db="EMBL/GenBank/DDBJ databases">
        <title>Complete genome sequence of Corynebacterium mustelae DSM 45274, isolated from various tissues of a male ferret with lethal sepsis.</title>
        <authorList>
            <person name="Ruckert C."/>
            <person name="Albersmeier A."/>
            <person name="Winkler A."/>
            <person name="Tauch A."/>
        </authorList>
    </citation>
    <scope>NUCLEOTIDE SEQUENCE [LARGE SCALE GENOMIC DNA]</scope>
    <source>
        <strain evidence="2">DSM 45274</strain>
    </source>
</reference>
<evidence type="ECO:0000313" key="2">
    <source>
        <dbReference type="Proteomes" id="UP000035199"/>
    </source>
</evidence>
<dbReference type="EMBL" id="CP011542">
    <property type="protein sequence ID" value="AKK06295.1"/>
    <property type="molecule type" value="Genomic_DNA"/>
</dbReference>
<dbReference type="KEGG" id="cmv:CMUST_09895"/>
<proteinExistence type="predicted"/>
<reference evidence="1 2" key="1">
    <citation type="journal article" date="2015" name="Genome Announc.">
        <title>Complete Genome Sequence of the Type Strain Corynebacterium mustelae DSM 45274, Isolated from Various Tissues of a Male Ferret with Lethal Sepsis.</title>
        <authorList>
            <person name="Ruckert C."/>
            <person name="Eimer J."/>
            <person name="Winkler A."/>
            <person name="Tauch A."/>
        </authorList>
    </citation>
    <scope>NUCLEOTIDE SEQUENCE [LARGE SCALE GENOMIC DNA]</scope>
    <source>
        <strain evidence="1 2">DSM 45274</strain>
    </source>
</reference>
<sequence length="51" mass="5527">MEKILLASLSVVVLVVGATVLGFFAKPDDDNPKMPLWGFAPVTVCHQAMRL</sequence>
<name>A0A0G3H0L0_9CORY</name>
<dbReference type="Proteomes" id="UP000035199">
    <property type="component" value="Chromosome"/>
</dbReference>
<dbReference type="AlphaFoldDB" id="A0A0G3H0L0"/>
<organism evidence="1 2">
    <name type="scientific">Corynebacterium mustelae</name>
    <dbReference type="NCBI Taxonomy" id="571915"/>
    <lineage>
        <taxon>Bacteria</taxon>
        <taxon>Bacillati</taxon>
        <taxon>Actinomycetota</taxon>
        <taxon>Actinomycetes</taxon>
        <taxon>Mycobacteriales</taxon>
        <taxon>Corynebacteriaceae</taxon>
        <taxon>Corynebacterium</taxon>
    </lineage>
</organism>
<dbReference type="RefSeq" id="WP_158408218.1">
    <property type="nucleotide sequence ID" value="NZ_CP011542.1"/>
</dbReference>
<protein>
    <submittedName>
        <fullName evidence="1">Uncharacterized protein</fullName>
    </submittedName>
</protein>
<dbReference type="STRING" id="571915.CMUST_09895"/>
<evidence type="ECO:0000313" key="1">
    <source>
        <dbReference type="EMBL" id="AKK06295.1"/>
    </source>
</evidence>